<evidence type="ECO:0000313" key="1">
    <source>
        <dbReference type="EMBL" id="MCH94581.1"/>
    </source>
</evidence>
<keyword evidence="2" id="KW-1185">Reference proteome</keyword>
<dbReference type="Proteomes" id="UP000265520">
    <property type="component" value="Unassembled WGS sequence"/>
</dbReference>
<reference evidence="1 2" key="1">
    <citation type="journal article" date="2018" name="Front. Plant Sci.">
        <title>Red Clover (Trifolium pratense) and Zigzag Clover (T. medium) - A Picture of Genomic Similarities and Differences.</title>
        <authorList>
            <person name="Dluhosova J."/>
            <person name="Istvanek J."/>
            <person name="Nedelnik J."/>
            <person name="Repkova J."/>
        </authorList>
    </citation>
    <scope>NUCLEOTIDE SEQUENCE [LARGE SCALE GENOMIC DNA]</scope>
    <source>
        <strain evidence="2">cv. 10/8</strain>
        <tissue evidence="1">Leaf</tissue>
    </source>
</reference>
<accession>A0A392N4D0</accession>
<proteinExistence type="predicted"/>
<dbReference type="EMBL" id="LXQA010027659">
    <property type="protein sequence ID" value="MCH94581.1"/>
    <property type="molecule type" value="Genomic_DNA"/>
</dbReference>
<comment type="caution">
    <text evidence="1">The sequence shown here is derived from an EMBL/GenBank/DDBJ whole genome shotgun (WGS) entry which is preliminary data.</text>
</comment>
<feature type="non-terminal residue" evidence="1">
    <location>
        <position position="1"/>
    </location>
</feature>
<name>A0A392N4D0_9FABA</name>
<evidence type="ECO:0000313" key="2">
    <source>
        <dbReference type="Proteomes" id="UP000265520"/>
    </source>
</evidence>
<dbReference type="AlphaFoldDB" id="A0A392N4D0"/>
<protein>
    <submittedName>
        <fullName evidence="1">Uncharacterized protein</fullName>
    </submittedName>
</protein>
<sequence>NSVTTKLKFEIEDKAQLCGGANDPFGFATPPTDADATDGCLVDSGINDIFLSTVGCSGREKRLPPTPLS</sequence>
<organism evidence="1 2">
    <name type="scientific">Trifolium medium</name>
    <dbReference type="NCBI Taxonomy" id="97028"/>
    <lineage>
        <taxon>Eukaryota</taxon>
        <taxon>Viridiplantae</taxon>
        <taxon>Streptophyta</taxon>
        <taxon>Embryophyta</taxon>
        <taxon>Tracheophyta</taxon>
        <taxon>Spermatophyta</taxon>
        <taxon>Magnoliopsida</taxon>
        <taxon>eudicotyledons</taxon>
        <taxon>Gunneridae</taxon>
        <taxon>Pentapetalae</taxon>
        <taxon>rosids</taxon>
        <taxon>fabids</taxon>
        <taxon>Fabales</taxon>
        <taxon>Fabaceae</taxon>
        <taxon>Papilionoideae</taxon>
        <taxon>50 kb inversion clade</taxon>
        <taxon>NPAAA clade</taxon>
        <taxon>Hologalegina</taxon>
        <taxon>IRL clade</taxon>
        <taxon>Trifolieae</taxon>
        <taxon>Trifolium</taxon>
    </lineage>
</organism>